<accession>A0AA42BMI1</accession>
<evidence type="ECO:0000313" key="1">
    <source>
        <dbReference type="EMBL" id="MCP3429835.1"/>
    </source>
</evidence>
<dbReference type="Proteomes" id="UP001165413">
    <property type="component" value="Unassembled WGS sequence"/>
</dbReference>
<organism evidence="1 2">
    <name type="scientific">Opacimonas viscosa</name>
    <dbReference type="NCBI Taxonomy" id="2961944"/>
    <lineage>
        <taxon>Bacteria</taxon>
        <taxon>Pseudomonadati</taxon>
        <taxon>Pseudomonadota</taxon>
        <taxon>Gammaproteobacteria</taxon>
        <taxon>Alteromonadales</taxon>
        <taxon>Alteromonadaceae</taxon>
        <taxon>Opacimonas</taxon>
    </lineage>
</organism>
<dbReference type="InterPro" id="IPR036676">
    <property type="entry name" value="PurM-like_C_sf"/>
</dbReference>
<comment type="caution">
    <text evidence="1">The sequence shown here is derived from an EMBL/GenBank/DDBJ whole genome shotgun (WGS) entry which is preliminary data.</text>
</comment>
<evidence type="ECO:0000313" key="2">
    <source>
        <dbReference type="Proteomes" id="UP001165413"/>
    </source>
</evidence>
<proteinExistence type="predicted"/>
<dbReference type="RefSeq" id="WP_254102622.1">
    <property type="nucleotide sequence ID" value="NZ_JANATA010000115.1"/>
</dbReference>
<protein>
    <submittedName>
        <fullName evidence="1">Uncharacterized protein</fullName>
    </submittedName>
</protein>
<dbReference type="InterPro" id="IPR029062">
    <property type="entry name" value="Class_I_gatase-like"/>
</dbReference>
<gene>
    <name evidence="1" type="ORF">NLF92_12920</name>
</gene>
<dbReference type="AlphaFoldDB" id="A0AA42BMI1"/>
<name>A0AA42BMI1_9ALTE</name>
<dbReference type="EMBL" id="JANATA010000115">
    <property type="protein sequence ID" value="MCP3429835.1"/>
    <property type="molecule type" value="Genomic_DNA"/>
</dbReference>
<sequence>LASVTHVIGELNQNDTVTFTRNGDTVLSDSRVAYRTIWAETTYAMQTLRDNPSCAEQEHKAKQDAADPGLHAKLSYDINHDVAAPYIAKGI</sequence>
<dbReference type="SUPFAM" id="SSF56042">
    <property type="entry name" value="PurM C-terminal domain-like"/>
    <property type="match status" value="1"/>
</dbReference>
<feature type="non-terminal residue" evidence="1">
    <location>
        <position position="91"/>
    </location>
</feature>
<keyword evidence="2" id="KW-1185">Reference proteome</keyword>
<dbReference type="Gene3D" id="3.40.50.880">
    <property type="match status" value="1"/>
</dbReference>
<feature type="non-terminal residue" evidence="1">
    <location>
        <position position="1"/>
    </location>
</feature>
<reference evidence="1" key="1">
    <citation type="submission" date="2022-07" db="EMBL/GenBank/DDBJ databases">
        <title>Characterization of the Novel Bacterium Alteromonas immobilis LMIT006 and Alteromonas gregis LMIT007.</title>
        <authorList>
            <person name="Lin X."/>
        </authorList>
    </citation>
    <scope>NUCLEOTIDE SEQUENCE</scope>
    <source>
        <strain evidence="1">LMIT007</strain>
    </source>
</reference>